<dbReference type="EMBL" id="POTC01000100">
    <property type="protein sequence ID" value="POF61222.1"/>
    <property type="molecule type" value="Genomic_DNA"/>
</dbReference>
<dbReference type="AlphaFoldDB" id="A0A2S3VX80"/>
<name>A0A2S3VX80_9PROT</name>
<keyword evidence="2" id="KW-1185">Reference proteome</keyword>
<comment type="caution">
    <text evidence="1">The sequence shown here is derived from an EMBL/GenBank/DDBJ whole genome shotgun (WGS) entry which is preliminary data.</text>
</comment>
<reference evidence="1 2" key="1">
    <citation type="submission" date="2018-01" db="EMBL/GenBank/DDBJ databases">
        <title>Draft Genome Sequence of Komagataeibacter maltaceti LMG 1529, a Vinegar Producing Acetic Acid Bacterium Isolated from Malt Vinegar Brewery Acetifiers.</title>
        <authorList>
            <person name="Zhang Q."/>
            <person name="Hollensteiner J."/>
            <person name="Poehlein A."/>
            <person name="Daniel R."/>
        </authorList>
    </citation>
    <scope>NUCLEOTIDE SEQUENCE [LARGE SCALE GENOMIC DNA]</scope>
    <source>
        <strain evidence="1 2">LMG 1529</strain>
    </source>
</reference>
<sequence length="43" mass="4614">MTVVQLLSPLMLALSVGAAAALYLVRARGLAPQALPVRVRNRR</sequence>
<accession>A0A2S3VX80</accession>
<protein>
    <submittedName>
        <fullName evidence="1">Uncharacterized protein</fullName>
    </submittedName>
</protein>
<proteinExistence type="predicted"/>
<dbReference type="RefSeq" id="WP_275399310.1">
    <property type="nucleotide sequence ID" value="NZ_NKUE01000010.1"/>
</dbReference>
<dbReference type="Proteomes" id="UP000237344">
    <property type="component" value="Unassembled WGS sequence"/>
</dbReference>
<organism evidence="1 2">
    <name type="scientific">Novacetimonas maltaceti</name>
    <dbReference type="NCBI Taxonomy" id="1203393"/>
    <lineage>
        <taxon>Bacteria</taxon>
        <taxon>Pseudomonadati</taxon>
        <taxon>Pseudomonadota</taxon>
        <taxon>Alphaproteobacteria</taxon>
        <taxon>Acetobacterales</taxon>
        <taxon>Acetobacteraceae</taxon>
        <taxon>Novacetimonas</taxon>
    </lineage>
</organism>
<evidence type="ECO:0000313" key="2">
    <source>
        <dbReference type="Proteomes" id="UP000237344"/>
    </source>
</evidence>
<evidence type="ECO:0000313" key="1">
    <source>
        <dbReference type="EMBL" id="POF61222.1"/>
    </source>
</evidence>
<gene>
    <name evidence="1" type="ORF">KMAL_31580</name>
</gene>